<dbReference type="OrthoDB" id="983479at2759"/>
<feature type="compositionally biased region" description="Basic and acidic residues" evidence="6">
    <location>
        <begin position="320"/>
        <end position="330"/>
    </location>
</feature>
<keyword evidence="9" id="KW-1185">Reference proteome</keyword>
<dbReference type="EMBL" id="MU006568">
    <property type="protein sequence ID" value="KAF2748857.1"/>
    <property type="molecule type" value="Genomic_DNA"/>
</dbReference>
<dbReference type="GO" id="GO:0005096">
    <property type="term" value="F:GTPase activator activity"/>
    <property type="evidence" value="ECO:0007669"/>
    <property type="project" value="UniProtKB-KW"/>
</dbReference>
<feature type="compositionally biased region" description="Basic and acidic residues" evidence="6">
    <location>
        <begin position="261"/>
        <end position="277"/>
    </location>
</feature>
<dbReference type="InterPro" id="IPR037278">
    <property type="entry name" value="ARFGAP/RecO"/>
</dbReference>
<dbReference type="PANTHER" id="PTHR45686:SF4">
    <property type="entry name" value="ADP-RIBOSYLATION FACTOR GTPASE ACTIVATING PROTEIN 3, ISOFORM H"/>
    <property type="match status" value="1"/>
</dbReference>
<dbReference type="PRINTS" id="PR00405">
    <property type="entry name" value="REVINTRACTNG"/>
</dbReference>
<evidence type="ECO:0000256" key="3">
    <source>
        <dbReference type="ARBA" id="ARBA00022771"/>
    </source>
</evidence>
<dbReference type="PANTHER" id="PTHR45686">
    <property type="entry name" value="ADP-RIBOSYLATION FACTOR GTPASE ACTIVATING PROTEIN 3, ISOFORM H-RELATED"/>
    <property type="match status" value="1"/>
</dbReference>
<dbReference type="FunFam" id="1.10.220.150:FF:000013">
    <property type="entry name" value="Putative Arf GTPase-activating protein"/>
    <property type="match status" value="1"/>
</dbReference>
<dbReference type="InterPro" id="IPR001164">
    <property type="entry name" value="ArfGAP_dom"/>
</dbReference>
<feature type="domain" description="Arf-GAP" evidence="7">
    <location>
        <begin position="10"/>
        <end position="131"/>
    </location>
</feature>
<evidence type="ECO:0000313" key="8">
    <source>
        <dbReference type="EMBL" id="KAF2748857.1"/>
    </source>
</evidence>
<keyword evidence="3 5" id="KW-0863">Zinc-finger</keyword>
<keyword evidence="2" id="KW-0479">Metal-binding</keyword>
<organism evidence="8 9">
    <name type="scientific">Sporormia fimetaria CBS 119925</name>
    <dbReference type="NCBI Taxonomy" id="1340428"/>
    <lineage>
        <taxon>Eukaryota</taxon>
        <taxon>Fungi</taxon>
        <taxon>Dikarya</taxon>
        <taxon>Ascomycota</taxon>
        <taxon>Pezizomycotina</taxon>
        <taxon>Dothideomycetes</taxon>
        <taxon>Pleosporomycetidae</taxon>
        <taxon>Pleosporales</taxon>
        <taxon>Sporormiaceae</taxon>
        <taxon>Sporormia</taxon>
    </lineage>
</organism>
<dbReference type="InterPro" id="IPR038508">
    <property type="entry name" value="ArfGAP_dom_sf"/>
</dbReference>
<keyword evidence="4" id="KW-0862">Zinc</keyword>
<dbReference type="PROSITE" id="PS50115">
    <property type="entry name" value="ARFGAP"/>
    <property type="match status" value="1"/>
</dbReference>
<accession>A0A6A6VIC0</accession>
<evidence type="ECO:0000256" key="1">
    <source>
        <dbReference type="ARBA" id="ARBA00022468"/>
    </source>
</evidence>
<sequence length="479" mass="51019">MALATKTQSQNIFAKLKAKPANKICFDCGAKNPTWSSVPFGIYLCLDCSANHRNMGVHISFVRSTNLDIWQWDQLRVMKVGGNESATKYFQTHGGSAALASKDPKTKYTSNAAIKYKEELTRRCAADAKQYPNEVVITDVPEATGSEGSTPAGDNDDDFFSSWDKPTIKRPSNPPSRTGTPGARAASPFLKPGANGTDRPKSPLSADSKPATPAAIPSAARPTVRKTATGTGTKKNILGAKKKGLGAKKVIAADGLDFEEAERKAREEAERIEKLGYDPEAEAAEAAAKTSKAASSTTTPSVISPTPVSPSRSGGFGSTKPERSSQEMERLGMGMGRLGFGQVGSAAKIAAPKKMGGFGSVSKPQNDDSERYAREKFGTQKGISSDEFFGRNAYDPQASKEAKDRLQGFEGATAISSNAYFGRPEDDVPDDEYGDLETAAKDFVRKFGITAGDDIENLSHLVGEVGSKLQGAIRSYLNS</sequence>
<evidence type="ECO:0000256" key="6">
    <source>
        <dbReference type="SAM" id="MobiDB-lite"/>
    </source>
</evidence>
<dbReference type="CDD" id="cd08831">
    <property type="entry name" value="ArfGap_ArfGap2_3_like"/>
    <property type="match status" value="1"/>
</dbReference>
<dbReference type="GO" id="GO:0048205">
    <property type="term" value="P:COPI coating of Golgi vesicle"/>
    <property type="evidence" value="ECO:0007669"/>
    <property type="project" value="TreeGrafter"/>
</dbReference>
<protein>
    <submittedName>
        <fullName evidence="8">Arf GTPase activating protein</fullName>
    </submittedName>
</protein>
<evidence type="ECO:0000256" key="5">
    <source>
        <dbReference type="PROSITE-ProRule" id="PRU00288"/>
    </source>
</evidence>
<evidence type="ECO:0000256" key="2">
    <source>
        <dbReference type="ARBA" id="ARBA00022723"/>
    </source>
</evidence>
<dbReference type="SUPFAM" id="SSF57863">
    <property type="entry name" value="ArfGap/RecO-like zinc finger"/>
    <property type="match status" value="1"/>
</dbReference>
<dbReference type="Gene3D" id="1.10.220.150">
    <property type="entry name" value="Arf GTPase activating protein"/>
    <property type="match status" value="1"/>
</dbReference>
<name>A0A6A6VIC0_9PLEO</name>
<dbReference type="GO" id="GO:0008270">
    <property type="term" value="F:zinc ion binding"/>
    <property type="evidence" value="ECO:0007669"/>
    <property type="project" value="UniProtKB-KW"/>
</dbReference>
<dbReference type="Pfam" id="PF01412">
    <property type="entry name" value="ArfGap"/>
    <property type="match status" value="1"/>
</dbReference>
<gene>
    <name evidence="8" type="ORF">M011DRAFT_339534</name>
</gene>
<dbReference type="Proteomes" id="UP000799440">
    <property type="component" value="Unassembled WGS sequence"/>
</dbReference>
<evidence type="ECO:0000259" key="7">
    <source>
        <dbReference type="PROSITE" id="PS50115"/>
    </source>
</evidence>
<proteinExistence type="predicted"/>
<dbReference type="AlphaFoldDB" id="A0A6A6VIC0"/>
<evidence type="ECO:0000313" key="9">
    <source>
        <dbReference type="Proteomes" id="UP000799440"/>
    </source>
</evidence>
<keyword evidence="1" id="KW-0343">GTPase activation</keyword>
<reference evidence="8" key="1">
    <citation type="journal article" date="2020" name="Stud. Mycol.">
        <title>101 Dothideomycetes genomes: a test case for predicting lifestyles and emergence of pathogens.</title>
        <authorList>
            <person name="Haridas S."/>
            <person name="Albert R."/>
            <person name="Binder M."/>
            <person name="Bloem J."/>
            <person name="Labutti K."/>
            <person name="Salamov A."/>
            <person name="Andreopoulos B."/>
            <person name="Baker S."/>
            <person name="Barry K."/>
            <person name="Bills G."/>
            <person name="Bluhm B."/>
            <person name="Cannon C."/>
            <person name="Castanera R."/>
            <person name="Culley D."/>
            <person name="Daum C."/>
            <person name="Ezra D."/>
            <person name="Gonzalez J."/>
            <person name="Henrissat B."/>
            <person name="Kuo A."/>
            <person name="Liang C."/>
            <person name="Lipzen A."/>
            <person name="Lutzoni F."/>
            <person name="Magnuson J."/>
            <person name="Mondo S."/>
            <person name="Nolan M."/>
            <person name="Ohm R."/>
            <person name="Pangilinan J."/>
            <person name="Park H.-J."/>
            <person name="Ramirez L."/>
            <person name="Alfaro M."/>
            <person name="Sun H."/>
            <person name="Tritt A."/>
            <person name="Yoshinaga Y."/>
            <person name="Zwiers L.-H."/>
            <person name="Turgeon B."/>
            <person name="Goodwin S."/>
            <person name="Spatafora J."/>
            <person name="Crous P."/>
            <person name="Grigoriev I."/>
        </authorList>
    </citation>
    <scope>NUCLEOTIDE SEQUENCE</scope>
    <source>
        <strain evidence="8">CBS 119925</strain>
    </source>
</reference>
<dbReference type="SMART" id="SM00105">
    <property type="entry name" value="ArfGap"/>
    <property type="match status" value="1"/>
</dbReference>
<evidence type="ECO:0000256" key="4">
    <source>
        <dbReference type="ARBA" id="ARBA00022833"/>
    </source>
</evidence>
<dbReference type="GO" id="GO:0000139">
    <property type="term" value="C:Golgi membrane"/>
    <property type="evidence" value="ECO:0007669"/>
    <property type="project" value="GOC"/>
</dbReference>
<feature type="region of interest" description="Disordered" evidence="6">
    <location>
        <begin position="141"/>
        <end position="244"/>
    </location>
</feature>
<feature type="region of interest" description="Disordered" evidence="6">
    <location>
        <begin position="260"/>
        <end position="331"/>
    </location>
</feature>
<feature type="compositionally biased region" description="Low complexity" evidence="6">
    <location>
        <begin position="284"/>
        <end position="313"/>
    </location>
</feature>